<keyword evidence="2" id="KW-1133">Transmembrane helix</keyword>
<dbReference type="PANTHER" id="PTHR33371:SF4">
    <property type="entry name" value="INTERMEMBRANE PHOSPHOLIPID TRANSPORT SYSTEM BINDING PROTEIN MLAD"/>
    <property type="match status" value="1"/>
</dbReference>
<gene>
    <name evidence="4" type="ORF">QGN23_08295</name>
</gene>
<accession>A0ABY8R9D3</accession>
<evidence type="ECO:0000259" key="3">
    <source>
        <dbReference type="Pfam" id="PF02470"/>
    </source>
</evidence>
<protein>
    <submittedName>
        <fullName evidence="4">MlaD family protein</fullName>
    </submittedName>
</protein>
<dbReference type="Proteomes" id="UP001241656">
    <property type="component" value="Chromosome"/>
</dbReference>
<dbReference type="RefSeq" id="WP_282903871.1">
    <property type="nucleotide sequence ID" value="NZ_CP124855.1"/>
</dbReference>
<sequence length="333" mass="36377">MGKSGEKVKVGIFVVVGTVLLIAALYFIGQQQQMFSRTIKLYAVFNNVNGLQAGNYVRYSGVNVGTVSDIDMVENGKIRVEMSIAAETGRFIKKNAVASVASDGLVGSMVLNIVPGKEESAKAVVSGDTIQVRVRIGTDEMLATLSKTNKNAALLTEDLLKITHKILVGKGTLGIMLSDTLMAKNIRQSVFEVEKTTAGTSAAIGKINTIISKVDYDQSAASVLLSDKASAAQIKLVFANLEKSSNNINDLTKKMDDYFDKMKAGEGTLNYITQNKDLAKDIDSTMINIKQASEKLNENMEALKHNFLFRGYFRRQAQQKKKDSLKMINIKKN</sequence>
<proteinExistence type="predicted"/>
<keyword evidence="1" id="KW-0175">Coiled coil</keyword>
<keyword evidence="5" id="KW-1185">Reference proteome</keyword>
<dbReference type="Pfam" id="PF02470">
    <property type="entry name" value="MlaD"/>
    <property type="match status" value="1"/>
</dbReference>
<evidence type="ECO:0000256" key="2">
    <source>
        <dbReference type="SAM" id="Phobius"/>
    </source>
</evidence>
<organism evidence="4 5">
    <name type="scientific">Chryseobacterium gotjawalense</name>
    <dbReference type="NCBI Taxonomy" id="3042315"/>
    <lineage>
        <taxon>Bacteria</taxon>
        <taxon>Pseudomonadati</taxon>
        <taxon>Bacteroidota</taxon>
        <taxon>Flavobacteriia</taxon>
        <taxon>Flavobacteriales</taxon>
        <taxon>Weeksellaceae</taxon>
        <taxon>Chryseobacterium group</taxon>
        <taxon>Chryseobacterium</taxon>
    </lineage>
</organism>
<dbReference type="EMBL" id="CP124855">
    <property type="protein sequence ID" value="WHF50446.1"/>
    <property type="molecule type" value="Genomic_DNA"/>
</dbReference>
<keyword evidence="2" id="KW-0812">Transmembrane</keyword>
<dbReference type="InterPro" id="IPR052336">
    <property type="entry name" value="MlaD_Phospholipid_Transporter"/>
</dbReference>
<name>A0ABY8R9D3_9FLAO</name>
<dbReference type="PANTHER" id="PTHR33371">
    <property type="entry name" value="INTERMEMBRANE PHOSPHOLIPID TRANSPORT SYSTEM BINDING PROTEIN MLAD-RELATED"/>
    <property type="match status" value="1"/>
</dbReference>
<keyword evidence="2" id="KW-0472">Membrane</keyword>
<reference evidence="4 5" key="1">
    <citation type="submission" date="2023-05" db="EMBL/GenBank/DDBJ databases">
        <title>Genomic insight into Chryseobacterium sp. wdc7 isolated forest soil (Gotjawal).</title>
        <authorList>
            <person name="Park S.-J."/>
        </authorList>
    </citation>
    <scope>NUCLEOTIDE SEQUENCE [LARGE SCALE GENOMIC DNA]</scope>
    <source>
        <strain evidence="5">wdc7</strain>
    </source>
</reference>
<dbReference type="InterPro" id="IPR003399">
    <property type="entry name" value="Mce/MlaD"/>
</dbReference>
<feature type="domain" description="Mce/MlaD" evidence="3">
    <location>
        <begin position="38"/>
        <end position="116"/>
    </location>
</feature>
<evidence type="ECO:0000313" key="5">
    <source>
        <dbReference type="Proteomes" id="UP001241656"/>
    </source>
</evidence>
<evidence type="ECO:0000313" key="4">
    <source>
        <dbReference type="EMBL" id="WHF50446.1"/>
    </source>
</evidence>
<feature type="transmembrane region" description="Helical" evidence="2">
    <location>
        <begin position="12"/>
        <end position="29"/>
    </location>
</feature>
<evidence type="ECO:0000256" key="1">
    <source>
        <dbReference type="SAM" id="Coils"/>
    </source>
</evidence>
<feature type="coiled-coil region" evidence="1">
    <location>
        <begin position="241"/>
        <end position="306"/>
    </location>
</feature>